<accession>A0A5C3KG68</accession>
<organism evidence="1 2">
    <name type="scientific">Coprinopsis marcescibilis</name>
    <name type="common">Agaric fungus</name>
    <name type="synonym">Psathyrella marcescibilis</name>
    <dbReference type="NCBI Taxonomy" id="230819"/>
    <lineage>
        <taxon>Eukaryota</taxon>
        <taxon>Fungi</taxon>
        <taxon>Dikarya</taxon>
        <taxon>Basidiomycota</taxon>
        <taxon>Agaricomycotina</taxon>
        <taxon>Agaricomycetes</taxon>
        <taxon>Agaricomycetidae</taxon>
        <taxon>Agaricales</taxon>
        <taxon>Agaricineae</taxon>
        <taxon>Psathyrellaceae</taxon>
        <taxon>Coprinopsis</taxon>
    </lineage>
</organism>
<dbReference type="EMBL" id="ML210370">
    <property type="protein sequence ID" value="TFK18914.1"/>
    <property type="molecule type" value="Genomic_DNA"/>
</dbReference>
<proteinExistence type="predicted"/>
<name>A0A5C3KG68_COPMA</name>
<dbReference type="Proteomes" id="UP000307440">
    <property type="component" value="Unassembled WGS sequence"/>
</dbReference>
<evidence type="ECO:0000313" key="2">
    <source>
        <dbReference type="Proteomes" id="UP000307440"/>
    </source>
</evidence>
<gene>
    <name evidence="1" type="ORF">FA15DRAFT_660336</name>
</gene>
<sequence>MTKLKAGQAEVINAIIKAGVSAEDLTYRTSNAPPLPSLMGPERASLTHVDYRQPQHKKTCYNEFWTAGTIGLMNKSAITNVFDNAKDNQADKLYTMLDQTDLEFSLKLPMATPYDWFMNHVHRKYVMLPRSHVAEDAGHISIKLGIEWEQFATASCNCYQTIIGRLAQWMPKYMGYPRLWVMTGQFNGNFTVWWISQGGAGPTLTGSQDHHDAPTVPDRLALRYLHFDLDHWRVREVDYIVSPLRWSTAFWREKEGMYDDEPFEQV</sequence>
<protein>
    <submittedName>
        <fullName evidence="1">Uncharacterized protein</fullName>
    </submittedName>
</protein>
<evidence type="ECO:0000313" key="1">
    <source>
        <dbReference type="EMBL" id="TFK18914.1"/>
    </source>
</evidence>
<dbReference type="AlphaFoldDB" id="A0A5C3KG68"/>
<reference evidence="1 2" key="1">
    <citation type="journal article" date="2019" name="Nat. Ecol. Evol.">
        <title>Megaphylogeny resolves global patterns of mushroom evolution.</title>
        <authorList>
            <person name="Varga T."/>
            <person name="Krizsan K."/>
            <person name="Foldi C."/>
            <person name="Dima B."/>
            <person name="Sanchez-Garcia M."/>
            <person name="Sanchez-Ramirez S."/>
            <person name="Szollosi G.J."/>
            <person name="Szarkandi J.G."/>
            <person name="Papp V."/>
            <person name="Albert L."/>
            <person name="Andreopoulos W."/>
            <person name="Angelini C."/>
            <person name="Antonin V."/>
            <person name="Barry K.W."/>
            <person name="Bougher N.L."/>
            <person name="Buchanan P."/>
            <person name="Buyck B."/>
            <person name="Bense V."/>
            <person name="Catcheside P."/>
            <person name="Chovatia M."/>
            <person name="Cooper J."/>
            <person name="Damon W."/>
            <person name="Desjardin D."/>
            <person name="Finy P."/>
            <person name="Geml J."/>
            <person name="Haridas S."/>
            <person name="Hughes K."/>
            <person name="Justo A."/>
            <person name="Karasinski D."/>
            <person name="Kautmanova I."/>
            <person name="Kiss B."/>
            <person name="Kocsube S."/>
            <person name="Kotiranta H."/>
            <person name="LaButti K.M."/>
            <person name="Lechner B.E."/>
            <person name="Liimatainen K."/>
            <person name="Lipzen A."/>
            <person name="Lukacs Z."/>
            <person name="Mihaltcheva S."/>
            <person name="Morgado L.N."/>
            <person name="Niskanen T."/>
            <person name="Noordeloos M.E."/>
            <person name="Ohm R.A."/>
            <person name="Ortiz-Santana B."/>
            <person name="Ovrebo C."/>
            <person name="Racz N."/>
            <person name="Riley R."/>
            <person name="Savchenko A."/>
            <person name="Shiryaev A."/>
            <person name="Soop K."/>
            <person name="Spirin V."/>
            <person name="Szebenyi C."/>
            <person name="Tomsovsky M."/>
            <person name="Tulloss R.E."/>
            <person name="Uehling J."/>
            <person name="Grigoriev I.V."/>
            <person name="Vagvolgyi C."/>
            <person name="Papp T."/>
            <person name="Martin F.M."/>
            <person name="Miettinen O."/>
            <person name="Hibbett D.S."/>
            <person name="Nagy L.G."/>
        </authorList>
    </citation>
    <scope>NUCLEOTIDE SEQUENCE [LARGE SCALE GENOMIC DNA]</scope>
    <source>
        <strain evidence="1 2">CBS 121175</strain>
    </source>
</reference>
<keyword evidence="2" id="KW-1185">Reference proteome</keyword>